<comment type="subcellular location">
    <subcellularLocation>
        <location evidence="1">Cell inner membrane</location>
        <topology evidence="1">Multi-pass membrane protein</topology>
    </subcellularLocation>
</comment>
<feature type="transmembrane region" description="Helical" evidence="9">
    <location>
        <begin position="126"/>
        <end position="148"/>
    </location>
</feature>
<feature type="transmembrane region" description="Helical" evidence="9">
    <location>
        <begin position="91"/>
        <end position="114"/>
    </location>
</feature>
<dbReference type="Pfam" id="PF08019">
    <property type="entry name" value="EptA_B_N"/>
    <property type="match status" value="1"/>
</dbReference>
<dbReference type="InterPro" id="IPR012549">
    <property type="entry name" value="EptA-like_N"/>
</dbReference>
<keyword evidence="7 9" id="KW-0472">Membrane</keyword>
<comment type="caution">
    <text evidence="12">The sequence shown here is derived from an EMBL/GenBank/DDBJ whole genome shotgun (WGS) entry which is preliminary data.</text>
</comment>
<gene>
    <name evidence="12" type="ORF">A9K56_03920</name>
</gene>
<feature type="domain" description="Phosphoethanolamine transferase N-terminal" evidence="11">
    <location>
        <begin position="29"/>
        <end position="175"/>
    </location>
</feature>
<feature type="domain" description="Sulfatase N-terminal" evidence="10">
    <location>
        <begin position="206"/>
        <end position="499"/>
    </location>
</feature>
<evidence type="ECO:0000313" key="12">
    <source>
        <dbReference type="EMBL" id="OBU62804.1"/>
    </source>
</evidence>
<keyword evidence="2" id="KW-1003">Cell membrane</keyword>
<organism evidence="12 13">
    <name type="scientific">Stenotrophomonas maltophilia</name>
    <name type="common">Pseudomonas maltophilia</name>
    <name type="synonym">Xanthomonas maltophilia</name>
    <dbReference type="NCBI Taxonomy" id="40324"/>
    <lineage>
        <taxon>Bacteria</taxon>
        <taxon>Pseudomonadati</taxon>
        <taxon>Pseudomonadota</taxon>
        <taxon>Gammaproteobacteria</taxon>
        <taxon>Lysobacterales</taxon>
        <taxon>Lysobacteraceae</taxon>
        <taxon>Stenotrophomonas</taxon>
        <taxon>Stenotrophomonas maltophilia group</taxon>
    </lineage>
</organism>
<evidence type="ECO:0000256" key="7">
    <source>
        <dbReference type="ARBA" id="ARBA00023136"/>
    </source>
</evidence>
<feature type="compositionally biased region" description="Basic and acidic residues" evidence="8">
    <location>
        <begin position="566"/>
        <end position="577"/>
    </location>
</feature>
<keyword evidence="3" id="KW-0997">Cell inner membrane</keyword>
<evidence type="ECO:0000256" key="2">
    <source>
        <dbReference type="ARBA" id="ARBA00022475"/>
    </source>
</evidence>
<keyword evidence="4" id="KW-0808">Transferase</keyword>
<dbReference type="SUPFAM" id="SSF53649">
    <property type="entry name" value="Alkaline phosphatase-like"/>
    <property type="match status" value="1"/>
</dbReference>
<evidence type="ECO:0000256" key="3">
    <source>
        <dbReference type="ARBA" id="ARBA00022519"/>
    </source>
</evidence>
<dbReference type="EMBL" id="LYVI01000002">
    <property type="protein sequence ID" value="OBU62804.1"/>
    <property type="molecule type" value="Genomic_DNA"/>
</dbReference>
<evidence type="ECO:0000256" key="9">
    <source>
        <dbReference type="SAM" id="Phobius"/>
    </source>
</evidence>
<evidence type="ECO:0000256" key="1">
    <source>
        <dbReference type="ARBA" id="ARBA00004429"/>
    </source>
</evidence>
<evidence type="ECO:0000256" key="6">
    <source>
        <dbReference type="ARBA" id="ARBA00022989"/>
    </source>
</evidence>
<accession>A0AAP7L1W2</accession>
<dbReference type="GO" id="GO:0005886">
    <property type="term" value="C:plasma membrane"/>
    <property type="evidence" value="ECO:0007669"/>
    <property type="project" value="UniProtKB-SubCell"/>
</dbReference>
<dbReference type="GO" id="GO:0016776">
    <property type="term" value="F:phosphotransferase activity, phosphate group as acceptor"/>
    <property type="evidence" value="ECO:0007669"/>
    <property type="project" value="TreeGrafter"/>
</dbReference>
<proteinExistence type="predicted"/>
<feature type="transmembrane region" description="Helical" evidence="9">
    <location>
        <begin position="50"/>
        <end position="71"/>
    </location>
</feature>
<evidence type="ECO:0008006" key="14">
    <source>
        <dbReference type="Google" id="ProtNLM"/>
    </source>
</evidence>
<dbReference type="InterPro" id="IPR000917">
    <property type="entry name" value="Sulfatase_N"/>
</dbReference>
<dbReference type="InterPro" id="IPR040423">
    <property type="entry name" value="PEA_transferase"/>
</dbReference>
<dbReference type="InterPro" id="IPR017850">
    <property type="entry name" value="Alkaline_phosphatase_core_sf"/>
</dbReference>
<dbReference type="GO" id="GO:0009244">
    <property type="term" value="P:lipopolysaccharide core region biosynthetic process"/>
    <property type="evidence" value="ECO:0007669"/>
    <property type="project" value="TreeGrafter"/>
</dbReference>
<evidence type="ECO:0000256" key="4">
    <source>
        <dbReference type="ARBA" id="ARBA00022679"/>
    </source>
</evidence>
<sequence>MALWKSLWSIVEIHGFRSALFIGSLPLLLFCLFNLLLTPVGMLPLLRKPLLALLLIVSSAASYFMLHYGVLIDRSMVQNVLETNQAEMASYFSLPLVLSVLLLGVLPSCILLLMRTGNHGRPLRSSLVWLANVLATMMVLVTIALGFYKDYSSLLRNNRYLREQVLPLNIVRHTYGHLGSSHRARLQPLRTLADDAVRARGPRPRLVILVVGETARSRNFQLNGYDRPTNPMLSRKDNVISFQSVSSCGTATAISLPCMFSSMPRTRFDAERAASQENVLDILRKTGVDVVWRDNNNGGCKGVCARVPTDYMGQLKVDSLCTNDDGTCLDEILLHGLSSRIEAMQGDGLVVLHPLGSHGPTYFQRYPADARLFSPTCDSNQIQKCSNEALVNTYDNTLVYTDRMLGSAIDLLQSYSDDRDVALIYVSDHGESLGEHGLYLHGTPYLIAPQEQTQVPMIMWFSAQFASHAELDPACLRRDAATRVFSHDNLFHSLLGLFQVSTTEYHAGLDVFAGCRGPSAGSGPRAIACPAARGTSAPGSDGCQTATDETVEVLQFGRTLGSGIAAEHDPRERDFLGVRRKSQAGAVDRLQNQPGPPQAPAG</sequence>
<dbReference type="Proteomes" id="UP000092125">
    <property type="component" value="Unassembled WGS sequence"/>
</dbReference>
<protein>
    <recommendedName>
        <fullName evidence="14">Phosphoethanolamine transferase</fullName>
    </recommendedName>
</protein>
<evidence type="ECO:0000256" key="5">
    <source>
        <dbReference type="ARBA" id="ARBA00022692"/>
    </source>
</evidence>
<reference evidence="12 13" key="1">
    <citation type="submission" date="2016-05" db="EMBL/GenBank/DDBJ databases">
        <title>Draft Genome Sequences of Stenotrophomonas maltophilia Strains Sm32COP, Sm41DVV, Sm46PAILV, SmF3, SmF22, SmSOFb1 and SmCVFa1, Isolated from Different Manures, in France.</title>
        <authorList>
            <person name="Nazaret S."/>
            <person name="Bodilis J."/>
        </authorList>
    </citation>
    <scope>NUCLEOTIDE SEQUENCE [LARGE SCALE GENOMIC DNA]</scope>
    <source>
        <strain evidence="12 13">Sm41DVV</strain>
    </source>
</reference>
<dbReference type="Gene3D" id="3.40.720.10">
    <property type="entry name" value="Alkaline Phosphatase, subunit A"/>
    <property type="match status" value="1"/>
</dbReference>
<evidence type="ECO:0000256" key="8">
    <source>
        <dbReference type="SAM" id="MobiDB-lite"/>
    </source>
</evidence>
<dbReference type="InterPro" id="IPR058130">
    <property type="entry name" value="PEA_transf_C"/>
</dbReference>
<keyword evidence="6 9" id="KW-1133">Transmembrane helix</keyword>
<name>A0AAP7L1W2_STEMA</name>
<evidence type="ECO:0000259" key="10">
    <source>
        <dbReference type="Pfam" id="PF00884"/>
    </source>
</evidence>
<dbReference type="NCBIfam" id="NF028537">
    <property type="entry name" value="P_eth_NH2_trans"/>
    <property type="match status" value="1"/>
</dbReference>
<feature type="region of interest" description="Disordered" evidence="8">
    <location>
        <begin position="562"/>
        <end position="602"/>
    </location>
</feature>
<evidence type="ECO:0000259" key="11">
    <source>
        <dbReference type="Pfam" id="PF08019"/>
    </source>
</evidence>
<dbReference type="Pfam" id="PF00884">
    <property type="entry name" value="Sulfatase"/>
    <property type="match status" value="1"/>
</dbReference>
<evidence type="ECO:0000313" key="13">
    <source>
        <dbReference type="Proteomes" id="UP000092125"/>
    </source>
</evidence>
<dbReference type="AlphaFoldDB" id="A0AAP7L1W2"/>
<keyword evidence="5 9" id="KW-0812">Transmembrane</keyword>
<dbReference type="PANTHER" id="PTHR30443">
    <property type="entry name" value="INNER MEMBRANE PROTEIN"/>
    <property type="match status" value="1"/>
</dbReference>
<feature type="transmembrane region" description="Helical" evidence="9">
    <location>
        <begin position="20"/>
        <end position="38"/>
    </location>
</feature>
<dbReference type="CDD" id="cd16017">
    <property type="entry name" value="LptA"/>
    <property type="match status" value="1"/>
</dbReference>
<dbReference type="PANTHER" id="PTHR30443:SF0">
    <property type="entry name" value="PHOSPHOETHANOLAMINE TRANSFERASE EPTA"/>
    <property type="match status" value="1"/>
</dbReference>